<evidence type="ECO:0000313" key="2">
    <source>
        <dbReference type="EMBL" id="KAF7993722.1"/>
    </source>
</evidence>
<protein>
    <recommendedName>
        <fullName evidence="1">MULE transposase domain-containing protein</fullName>
    </recommendedName>
</protein>
<comment type="caution">
    <text evidence="2">The sequence shown here is derived from an EMBL/GenBank/DDBJ whole genome shotgun (WGS) entry which is preliminary data.</text>
</comment>
<dbReference type="EMBL" id="JACMRX010000003">
    <property type="protein sequence ID" value="KAF7993722.1"/>
    <property type="molecule type" value="Genomic_DNA"/>
</dbReference>
<feature type="domain" description="MULE transposase" evidence="1">
    <location>
        <begin position="48"/>
        <end position="140"/>
    </location>
</feature>
<accession>A0A835CRW2</accession>
<dbReference type="OrthoDB" id="90756at2759"/>
<proteinExistence type="predicted"/>
<dbReference type="Pfam" id="PF10551">
    <property type="entry name" value="MULE"/>
    <property type="match status" value="1"/>
</dbReference>
<dbReference type="Proteomes" id="UP000639338">
    <property type="component" value="Unassembled WGS sequence"/>
</dbReference>
<dbReference type="AlphaFoldDB" id="A0A835CRW2"/>
<reference evidence="2 3" key="1">
    <citation type="submission" date="2020-08" db="EMBL/GenBank/DDBJ databases">
        <title>Aphidius gifuensis genome sequencing and assembly.</title>
        <authorList>
            <person name="Du Z."/>
        </authorList>
    </citation>
    <scope>NUCLEOTIDE SEQUENCE [LARGE SCALE GENOMIC DNA]</scope>
    <source>
        <strain evidence="2">YNYX2018</strain>
        <tissue evidence="2">Adults</tissue>
    </source>
</reference>
<gene>
    <name evidence="2" type="ORF">HCN44_010317</name>
</gene>
<evidence type="ECO:0000313" key="3">
    <source>
        <dbReference type="Proteomes" id="UP000639338"/>
    </source>
</evidence>
<sequence>MSERWREKYTQKGPVNLTIRSAQGTDESEIIIYTDVRFTQSLPPLTKWGIDATFKVCPKKPKMRQFLTIMALVDDVLPFAWAIMTKKSTAAYRALFNELIDIYNNALQPNEILMDFEAALRAACLEFFPNVVITHCHFHHSQAVVEKLGSAKGKKRVNDCLKAWPRGRLFFRKLLSLILLPAHLISDAFYHLVDSADEDIIIYFRNILTYYERQWLQRVTPPVYSLYNVRHRTNNPLESYHHLLRAFWIGYQRNIWLNNNLIDWNELLLGQVGLLANKYWEWVNLPVKRSIRLFKSDVLK</sequence>
<keyword evidence="3" id="KW-1185">Reference proteome</keyword>
<name>A0A835CRW2_APHGI</name>
<organism evidence="2 3">
    <name type="scientific">Aphidius gifuensis</name>
    <name type="common">Parasitoid wasp</name>
    <dbReference type="NCBI Taxonomy" id="684658"/>
    <lineage>
        <taxon>Eukaryota</taxon>
        <taxon>Metazoa</taxon>
        <taxon>Ecdysozoa</taxon>
        <taxon>Arthropoda</taxon>
        <taxon>Hexapoda</taxon>
        <taxon>Insecta</taxon>
        <taxon>Pterygota</taxon>
        <taxon>Neoptera</taxon>
        <taxon>Endopterygota</taxon>
        <taxon>Hymenoptera</taxon>
        <taxon>Apocrita</taxon>
        <taxon>Ichneumonoidea</taxon>
        <taxon>Braconidae</taxon>
        <taxon>Aphidiinae</taxon>
        <taxon>Aphidius</taxon>
    </lineage>
</organism>
<dbReference type="InterPro" id="IPR018289">
    <property type="entry name" value="MULE_transposase_dom"/>
</dbReference>
<evidence type="ECO:0000259" key="1">
    <source>
        <dbReference type="Pfam" id="PF10551"/>
    </source>
</evidence>